<sequence>MFDCETATGWKDIWIGMKRRNGSDLLDTGSNETFSTLEGRAGQMGYCERNIDKVETPGKKRIRKLIPGVSVNAVDQFTRDSIHQVTSEFLIRVLISSFYDVVHTYRHVLVKLDHNKESQSAKNTEDSSSSYLEFISKILQDAFLHSSDSDSPWLPLFGER</sequence>
<reference evidence="1" key="1">
    <citation type="submission" date="2020-11" db="EMBL/GenBank/DDBJ databases">
        <authorList>
            <person name="Tran Van P."/>
        </authorList>
    </citation>
    <scope>NUCLEOTIDE SEQUENCE</scope>
</reference>
<protein>
    <submittedName>
        <fullName evidence="1">Uncharacterized protein</fullName>
    </submittedName>
</protein>
<dbReference type="AlphaFoldDB" id="A0A7R9IPK9"/>
<name>A0A7R9IPK9_9NEOP</name>
<proteinExistence type="predicted"/>
<dbReference type="EMBL" id="OE005625">
    <property type="protein sequence ID" value="CAD7462097.1"/>
    <property type="molecule type" value="Genomic_DNA"/>
</dbReference>
<accession>A0A7R9IPK9</accession>
<gene>
    <name evidence="1" type="ORF">TTEB3V08_LOCUS9994</name>
</gene>
<organism evidence="1">
    <name type="scientific">Timema tahoe</name>
    <dbReference type="NCBI Taxonomy" id="61484"/>
    <lineage>
        <taxon>Eukaryota</taxon>
        <taxon>Metazoa</taxon>
        <taxon>Ecdysozoa</taxon>
        <taxon>Arthropoda</taxon>
        <taxon>Hexapoda</taxon>
        <taxon>Insecta</taxon>
        <taxon>Pterygota</taxon>
        <taxon>Neoptera</taxon>
        <taxon>Polyneoptera</taxon>
        <taxon>Phasmatodea</taxon>
        <taxon>Timematodea</taxon>
        <taxon>Timematoidea</taxon>
        <taxon>Timematidae</taxon>
        <taxon>Timema</taxon>
    </lineage>
</organism>
<evidence type="ECO:0000313" key="1">
    <source>
        <dbReference type="EMBL" id="CAD7462097.1"/>
    </source>
</evidence>